<comment type="caution">
    <text evidence="2">The sequence shown here is derived from an EMBL/GenBank/DDBJ whole genome shotgun (WGS) entry which is preliminary data.</text>
</comment>
<dbReference type="Proteomes" id="UP000245489">
    <property type="component" value="Unassembled WGS sequence"/>
</dbReference>
<gene>
    <name evidence="2" type="ORF">LV89_03842</name>
</gene>
<evidence type="ECO:0000256" key="1">
    <source>
        <dbReference type="SAM" id="MobiDB-lite"/>
    </source>
</evidence>
<name>A0A316DSY3_9BACT</name>
<sequence length="43" mass="4616">MAKNNVTPRPVAPQNPFDQSGKHTGGQISPVRDQLPPPPPKES</sequence>
<evidence type="ECO:0000313" key="2">
    <source>
        <dbReference type="EMBL" id="PWK20299.1"/>
    </source>
</evidence>
<accession>A0A316DSY3</accession>
<dbReference type="AlphaFoldDB" id="A0A316DSY3"/>
<proteinExistence type="predicted"/>
<protein>
    <submittedName>
        <fullName evidence="2">Uncharacterized protein</fullName>
    </submittedName>
</protein>
<evidence type="ECO:0000313" key="3">
    <source>
        <dbReference type="Proteomes" id="UP000245489"/>
    </source>
</evidence>
<dbReference type="RefSeq" id="WP_262509872.1">
    <property type="nucleotide sequence ID" value="NZ_QGGO01000025.1"/>
</dbReference>
<feature type="region of interest" description="Disordered" evidence="1">
    <location>
        <begin position="1"/>
        <end position="43"/>
    </location>
</feature>
<reference evidence="2 3" key="1">
    <citation type="submission" date="2018-05" db="EMBL/GenBank/DDBJ databases">
        <title>Genomic Encyclopedia of Archaeal and Bacterial Type Strains, Phase II (KMG-II): from individual species to whole genera.</title>
        <authorList>
            <person name="Goeker M."/>
        </authorList>
    </citation>
    <scope>NUCLEOTIDE SEQUENCE [LARGE SCALE GENOMIC DNA]</scope>
    <source>
        <strain evidence="2 3">DSM 22214</strain>
    </source>
</reference>
<keyword evidence="3" id="KW-1185">Reference proteome</keyword>
<organism evidence="2 3">
    <name type="scientific">Arcicella aurantiaca</name>
    <dbReference type="NCBI Taxonomy" id="591202"/>
    <lineage>
        <taxon>Bacteria</taxon>
        <taxon>Pseudomonadati</taxon>
        <taxon>Bacteroidota</taxon>
        <taxon>Cytophagia</taxon>
        <taxon>Cytophagales</taxon>
        <taxon>Flectobacillaceae</taxon>
        <taxon>Arcicella</taxon>
    </lineage>
</organism>
<dbReference type="EMBL" id="QGGO01000025">
    <property type="protein sequence ID" value="PWK20299.1"/>
    <property type="molecule type" value="Genomic_DNA"/>
</dbReference>